<evidence type="ECO:0000256" key="1">
    <source>
        <dbReference type="SAM" id="MobiDB-lite"/>
    </source>
</evidence>
<dbReference type="HOGENOM" id="CLU_1820936_0_0_2"/>
<dbReference type="KEGG" id="csy:CENSYa_0093"/>
<feature type="compositionally biased region" description="Basic and acidic residues" evidence="1">
    <location>
        <begin position="129"/>
        <end position="141"/>
    </location>
</feature>
<evidence type="ECO:0000313" key="3">
    <source>
        <dbReference type="Proteomes" id="UP000000758"/>
    </source>
</evidence>
<protein>
    <submittedName>
        <fullName evidence="2">Uncharacterized protein</fullName>
    </submittedName>
</protein>
<name>A0RTS1_CENSY</name>
<evidence type="ECO:0000313" key="2">
    <source>
        <dbReference type="EMBL" id="ABK76738.1"/>
    </source>
</evidence>
<gene>
    <name evidence="2" type="ordered locus">CENSYa_0093</name>
</gene>
<proteinExistence type="predicted"/>
<feature type="region of interest" description="Disordered" evidence="1">
    <location>
        <begin position="1"/>
        <end position="141"/>
    </location>
</feature>
<feature type="compositionally biased region" description="Basic and acidic residues" evidence="1">
    <location>
        <begin position="14"/>
        <end position="28"/>
    </location>
</feature>
<dbReference type="EMBL" id="DP000238">
    <property type="protein sequence ID" value="ABK76738.1"/>
    <property type="molecule type" value="Genomic_DNA"/>
</dbReference>
<feature type="compositionally biased region" description="Low complexity" evidence="1">
    <location>
        <begin position="99"/>
        <end position="110"/>
    </location>
</feature>
<organism evidence="2 3">
    <name type="scientific">Cenarchaeum symbiosum (strain A)</name>
    <dbReference type="NCBI Taxonomy" id="414004"/>
    <lineage>
        <taxon>Archaea</taxon>
        <taxon>Nitrososphaerota</taxon>
        <taxon>Candidatus Cenarchaeales</taxon>
        <taxon>Candidatus Cenarchaeaceae</taxon>
        <taxon>Candidatus Cenarchaeum</taxon>
    </lineage>
</organism>
<dbReference type="EnsemblBacteria" id="ABK76738">
    <property type="protein sequence ID" value="ABK76738"/>
    <property type="gene ID" value="CENSYa_0093"/>
</dbReference>
<keyword evidence="3" id="KW-1185">Reference proteome</keyword>
<dbReference type="AlphaFoldDB" id="A0RTS1"/>
<dbReference type="STRING" id="414004.CENSYa_0093"/>
<dbReference type="Proteomes" id="UP000000758">
    <property type="component" value="Chromosome"/>
</dbReference>
<accession>A0RTS1</accession>
<sequence length="141" mass="15310">MPFSIPALCRPHSIRQENSRAPQVEHEIQGPISRPRPPEDTKIGLPQAQDTEKARHGSNHRKGRDIRCKEVQLSPRGQAGQAVPPGIGGPPWRQVRLSAPGRAAPPGAHPVQGKAGPIRGGASRRHASTKRDPGRRDRRGL</sequence>
<reference evidence="2 3" key="1">
    <citation type="journal article" date="2006" name="Proc. Natl. Acad. Sci. U.S.A.">
        <title>Genomic analysis of the uncultivated marine crenarchaeote Cenarchaeum symbiosum.</title>
        <authorList>
            <person name="Hallam S.J."/>
            <person name="Konstantinidis K.T."/>
            <person name="Putnam N."/>
            <person name="Schleper C."/>
            <person name="Watanabe Y."/>
            <person name="Sugahara J."/>
            <person name="Preston C."/>
            <person name="de la Torre J."/>
            <person name="Richardson P.M."/>
            <person name="DeLong E.F."/>
        </authorList>
    </citation>
    <scope>NUCLEOTIDE SEQUENCE [LARGE SCALE GENOMIC DNA]</scope>
    <source>
        <strain evidence="3">A</strain>
    </source>
</reference>